<keyword evidence="2" id="KW-1185">Reference proteome</keyword>
<reference evidence="1 2" key="1">
    <citation type="journal article" date="2023" name="G3 (Bethesda)">
        <title>A chromosome-level genome assembly of Zasmidium syzygii isolated from banana leaves.</title>
        <authorList>
            <person name="van Westerhoven A.C."/>
            <person name="Mehrabi R."/>
            <person name="Talebi R."/>
            <person name="Steentjes M.B.F."/>
            <person name="Corcolon B."/>
            <person name="Chong P.A."/>
            <person name="Kema G.H.J."/>
            <person name="Seidl M.F."/>
        </authorList>
    </citation>
    <scope>NUCLEOTIDE SEQUENCE [LARGE SCALE GENOMIC DNA]</scope>
    <source>
        <strain evidence="1 2">P124</strain>
    </source>
</reference>
<protein>
    <submittedName>
        <fullName evidence="1">Uncharacterized protein</fullName>
    </submittedName>
</protein>
<proteinExistence type="predicted"/>
<dbReference type="EMBL" id="JAXOVC010000001">
    <property type="protein sequence ID" value="KAK4508676.1"/>
    <property type="molecule type" value="Genomic_DNA"/>
</dbReference>
<dbReference type="PANTHER" id="PTHR38111">
    <property type="entry name" value="ZN(2)-C6 FUNGAL-TYPE DOMAIN-CONTAINING PROTEIN-RELATED"/>
    <property type="match status" value="1"/>
</dbReference>
<name>A0ABR0F611_ZASCE</name>
<evidence type="ECO:0000313" key="1">
    <source>
        <dbReference type="EMBL" id="KAK4508676.1"/>
    </source>
</evidence>
<dbReference type="Proteomes" id="UP001305779">
    <property type="component" value="Unassembled WGS sequence"/>
</dbReference>
<gene>
    <name evidence="1" type="ORF">PRZ48_002415</name>
</gene>
<sequence length="248" mass="28026">MMQMAGPEACKEGMVFDLLRQNRFMMILAAMATQSDTFLSMPEWKSMPWKMQSVRKDCMHELLDIVADLPGLKTSKQPETTARDARAILHRLDTWHRTWDDTLETNLVLSALPSDPDYPSTWAGPITSSNLLAANCFCIYNAAVIMATDHALKTSQAKDLQPGDASILFHQRYEAAVGICRALDCHFESNAGTFGGLCVLWPLRMAAKALKGGTAQEKMWLERRMERVMQDTGIWDIRREVFHEFHGT</sequence>
<evidence type="ECO:0000313" key="2">
    <source>
        <dbReference type="Proteomes" id="UP001305779"/>
    </source>
</evidence>
<organism evidence="1 2">
    <name type="scientific">Zasmidium cellare</name>
    <name type="common">Wine cellar mold</name>
    <name type="synonym">Racodium cellare</name>
    <dbReference type="NCBI Taxonomy" id="395010"/>
    <lineage>
        <taxon>Eukaryota</taxon>
        <taxon>Fungi</taxon>
        <taxon>Dikarya</taxon>
        <taxon>Ascomycota</taxon>
        <taxon>Pezizomycotina</taxon>
        <taxon>Dothideomycetes</taxon>
        <taxon>Dothideomycetidae</taxon>
        <taxon>Mycosphaerellales</taxon>
        <taxon>Mycosphaerellaceae</taxon>
        <taxon>Zasmidium</taxon>
    </lineage>
</organism>
<comment type="caution">
    <text evidence="1">The sequence shown here is derived from an EMBL/GenBank/DDBJ whole genome shotgun (WGS) entry which is preliminary data.</text>
</comment>
<dbReference type="PANTHER" id="PTHR38111:SF2">
    <property type="entry name" value="FINGER DOMAIN PROTEIN, PUTATIVE (AFU_ORTHOLOGUE AFUA_1G01560)-RELATED"/>
    <property type="match status" value="1"/>
</dbReference>
<accession>A0ABR0F611</accession>
<dbReference type="InterPro" id="IPR053178">
    <property type="entry name" value="Osmoadaptation_assoc"/>
</dbReference>